<evidence type="ECO:0000256" key="5">
    <source>
        <dbReference type="ARBA" id="ARBA00023136"/>
    </source>
</evidence>
<dbReference type="PANTHER" id="PTHR31044:SF35">
    <property type="entry name" value="GLUCAN ENDO-1,3-BETA-GLUCOSIDASE 4-LIKE"/>
    <property type="match status" value="1"/>
</dbReference>
<keyword evidence="7" id="KW-0325">Glycoprotein</keyword>
<comment type="subcellular location">
    <subcellularLocation>
        <location evidence="1">Cell membrane</location>
        <topology evidence="1">Lipid-anchor</topology>
        <topology evidence="1">GPI-anchor</topology>
    </subcellularLocation>
</comment>
<dbReference type="KEGG" id="mcha:111011027"/>
<keyword evidence="2" id="KW-1003">Cell membrane</keyword>
<evidence type="ECO:0000256" key="6">
    <source>
        <dbReference type="ARBA" id="ARBA00023157"/>
    </source>
</evidence>
<dbReference type="SMART" id="SM00768">
    <property type="entry name" value="X8"/>
    <property type="match status" value="1"/>
</dbReference>
<dbReference type="GO" id="GO:0005886">
    <property type="term" value="C:plasma membrane"/>
    <property type="evidence" value="ECO:0007669"/>
    <property type="project" value="UniProtKB-SubCell"/>
</dbReference>
<name>A0A6J1CFS1_MOMCH</name>
<keyword evidence="10" id="KW-1185">Reference proteome</keyword>
<accession>A0A6J1CFS1</accession>
<dbReference type="GeneID" id="111011027"/>
<dbReference type="InterPro" id="IPR044788">
    <property type="entry name" value="X8_dom_prot"/>
</dbReference>
<dbReference type="Gene3D" id="1.20.58.1040">
    <property type="match status" value="1"/>
</dbReference>
<evidence type="ECO:0000256" key="4">
    <source>
        <dbReference type="ARBA" id="ARBA00022729"/>
    </source>
</evidence>
<dbReference type="AlphaFoldDB" id="A0A6J1CFS1"/>
<evidence type="ECO:0000313" key="10">
    <source>
        <dbReference type="Proteomes" id="UP000504603"/>
    </source>
</evidence>
<dbReference type="OrthoDB" id="2019109at2759"/>
<protein>
    <submittedName>
        <fullName evidence="11">Glucan endo-1,3-beta-glucosidase 1-like isoform X1</fullName>
    </submittedName>
</protein>
<evidence type="ECO:0000256" key="1">
    <source>
        <dbReference type="ARBA" id="ARBA00004609"/>
    </source>
</evidence>
<dbReference type="GO" id="GO:0098552">
    <property type="term" value="C:side of membrane"/>
    <property type="evidence" value="ECO:0007669"/>
    <property type="project" value="UniProtKB-KW"/>
</dbReference>
<dbReference type="InterPro" id="IPR012946">
    <property type="entry name" value="X8"/>
</dbReference>
<evidence type="ECO:0000256" key="7">
    <source>
        <dbReference type="ARBA" id="ARBA00023180"/>
    </source>
</evidence>
<dbReference type="PANTHER" id="PTHR31044">
    <property type="entry name" value="BETA-1,3 GLUCANASE"/>
    <property type="match status" value="1"/>
</dbReference>
<organism evidence="10 11">
    <name type="scientific">Momordica charantia</name>
    <name type="common">Bitter gourd</name>
    <name type="synonym">Balsam pear</name>
    <dbReference type="NCBI Taxonomy" id="3673"/>
    <lineage>
        <taxon>Eukaryota</taxon>
        <taxon>Viridiplantae</taxon>
        <taxon>Streptophyta</taxon>
        <taxon>Embryophyta</taxon>
        <taxon>Tracheophyta</taxon>
        <taxon>Spermatophyta</taxon>
        <taxon>Magnoliopsida</taxon>
        <taxon>eudicotyledons</taxon>
        <taxon>Gunneridae</taxon>
        <taxon>Pentapetalae</taxon>
        <taxon>rosids</taxon>
        <taxon>fabids</taxon>
        <taxon>Cucurbitales</taxon>
        <taxon>Cucurbitaceae</taxon>
        <taxon>Momordiceae</taxon>
        <taxon>Momordica</taxon>
    </lineage>
</organism>
<dbReference type="FunFam" id="1.20.58.1040:FF:000001">
    <property type="entry name" value="Glucan endo-1,3-beta-glucosidase 4"/>
    <property type="match status" value="1"/>
</dbReference>
<dbReference type="GO" id="GO:0009506">
    <property type="term" value="C:plasmodesma"/>
    <property type="evidence" value="ECO:0007669"/>
    <property type="project" value="UniProtKB-ARBA"/>
</dbReference>
<reference evidence="11" key="1">
    <citation type="submission" date="2025-08" db="UniProtKB">
        <authorList>
            <consortium name="RefSeq"/>
        </authorList>
    </citation>
    <scope>IDENTIFICATION</scope>
    <source>
        <strain evidence="11">OHB3-1</strain>
    </source>
</reference>
<evidence type="ECO:0000259" key="9">
    <source>
        <dbReference type="SMART" id="SM00768"/>
    </source>
</evidence>
<evidence type="ECO:0000256" key="8">
    <source>
        <dbReference type="ARBA" id="ARBA00023288"/>
    </source>
</evidence>
<keyword evidence="3" id="KW-0336">GPI-anchor</keyword>
<feature type="domain" description="X8" evidence="9">
    <location>
        <begin position="61"/>
        <end position="146"/>
    </location>
</feature>
<proteinExistence type="predicted"/>
<keyword evidence="6" id="KW-1015">Disulfide bond</keyword>
<gene>
    <name evidence="11" type="primary">LOC111011027</name>
</gene>
<dbReference type="Pfam" id="PF07983">
    <property type="entry name" value="X8"/>
    <property type="match status" value="1"/>
</dbReference>
<evidence type="ECO:0000256" key="2">
    <source>
        <dbReference type="ARBA" id="ARBA00022475"/>
    </source>
</evidence>
<keyword evidence="4" id="KW-0732">Signal</keyword>
<evidence type="ECO:0000313" key="11">
    <source>
        <dbReference type="RefSeq" id="XP_022140326.1"/>
    </source>
</evidence>
<keyword evidence="5" id="KW-0472">Membrane</keyword>
<dbReference type="RefSeq" id="XP_022140326.1">
    <property type="nucleotide sequence ID" value="XM_022284634.1"/>
</dbReference>
<evidence type="ECO:0000256" key="3">
    <source>
        <dbReference type="ARBA" id="ARBA00022622"/>
    </source>
</evidence>
<keyword evidence="8" id="KW-0449">Lipoprotein</keyword>
<dbReference type="Proteomes" id="UP000504603">
    <property type="component" value="Unplaced"/>
</dbReference>
<sequence>MVLIVQNRCHFSFEQHMGNRASPLSRMHRSLSAMAAVLTRTLLTLLLLSTIQQKAGGEFEQWCVADEQSPDDELQMALDWACGGGGANCSKIQGNQSCFYPNTVKDHASFAFNSYFQNFKHHGGSCFFKGAAIITETDPSHNSCQYEFIP</sequence>